<evidence type="ECO:0000256" key="1">
    <source>
        <dbReference type="ARBA" id="ARBA00004141"/>
    </source>
</evidence>
<dbReference type="Proteomes" id="UP000253741">
    <property type="component" value="Unassembled WGS sequence"/>
</dbReference>
<dbReference type="PANTHER" id="PTHR42744">
    <property type="entry name" value="BINDING-PROTEIN-DEPENDENT TRANSPORT SYSTEMS INNER MEMBRANE COMPONENT"/>
    <property type="match status" value="1"/>
</dbReference>
<dbReference type="GO" id="GO:0005886">
    <property type="term" value="C:plasma membrane"/>
    <property type="evidence" value="ECO:0007669"/>
    <property type="project" value="UniProtKB-SubCell"/>
</dbReference>
<feature type="transmembrane region" description="Helical" evidence="5">
    <location>
        <begin position="451"/>
        <end position="473"/>
    </location>
</feature>
<keyword evidence="8" id="KW-1185">Reference proteome</keyword>
<evidence type="ECO:0000313" key="8">
    <source>
        <dbReference type="Proteomes" id="UP000253741"/>
    </source>
</evidence>
<dbReference type="GO" id="GO:0055085">
    <property type="term" value="P:transmembrane transport"/>
    <property type="evidence" value="ECO:0007669"/>
    <property type="project" value="InterPro"/>
</dbReference>
<accession>A0A370BIC5</accession>
<dbReference type="Gene3D" id="1.10.3720.10">
    <property type="entry name" value="MetI-like"/>
    <property type="match status" value="2"/>
</dbReference>
<gene>
    <name evidence="7" type="ORF">DVH02_00335</name>
</gene>
<evidence type="ECO:0000256" key="4">
    <source>
        <dbReference type="ARBA" id="ARBA00023136"/>
    </source>
</evidence>
<dbReference type="InterPro" id="IPR035906">
    <property type="entry name" value="MetI-like_sf"/>
</dbReference>
<feature type="transmembrane region" description="Helical" evidence="5">
    <location>
        <begin position="419"/>
        <end position="439"/>
    </location>
</feature>
<evidence type="ECO:0000256" key="3">
    <source>
        <dbReference type="ARBA" id="ARBA00022989"/>
    </source>
</evidence>
<evidence type="ECO:0000259" key="6">
    <source>
        <dbReference type="PROSITE" id="PS50928"/>
    </source>
</evidence>
<comment type="caution">
    <text evidence="7">The sequence shown here is derived from an EMBL/GenBank/DDBJ whole genome shotgun (WGS) entry which is preliminary data.</text>
</comment>
<feature type="transmembrane region" description="Helical" evidence="5">
    <location>
        <begin position="147"/>
        <end position="170"/>
    </location>
</feature>
<feature type="transmembrane region" description="Helical" evidence="5">
    <location>
        <begin position="343"/>
        <end position="364"/>
    </location>
</feature>
<feature type="transmembrane region" description="Helical" evidence="5">
    <location>
        <begin position="552"/>
        <end position="571"/>
    </location>
</feature>
<keyword evidence="2 5" id="KW-0812">Transmembrane</keyword>
<sequence>MSFRTRTTTSRASPTSRFAGRPARMSWADAVVAAAVLVLIYLTLRVGQGTTVSFSTSESARVDTDPARLPYDAARSLLRMFVALALSTVFTFVYAYAAAKSRRLERILIPALDILQSVPVLGFLTVAVTGFIALFPGSMLGLECASIFAIFTSQAWNMTFGFYSSLTSLPRELDELSRSFRFTRWMRFWRVEVPSGAIGLVWNGMMSFGGGWFFLVASEAISVNHRDYALPGVGSYAGAAIADGDLARVGWAVLTMAVMVIGVNFLFWRPLTAWAEKFKNEQAEATEVQRSLVLNFLRRSNWPRLLGRLTRPARHGLARAARVLGVDDRPLRIDPGRRRTGDVAFAAVAGALILWGLVDLGGYLHARTGLGVFAEPLVVGLVTLGRVVVLVAVATVVWVPIGVRIGFSPRLTRVAQPVVQVLASFPANFLFPLAVWFFLRTGLPIDVGGILLMALGAQWYILFNTIAGAMSIPTDLREVMDDLGVRGAQRWRRLVLPGVFPSYVTGGITASGGAWNASIVAEVVTFGGTTLTATGLGAYISGATQSGNFPRLIAGVAVMSLYVVGLNRLVWRRLYRLADARYAL</sequence>
<organism evidence="7 8">
    <name type="scientific">Streptomyces corynorhini</name>
    <dbReference type="NCBI Taxonomy" id="2282652"/>
    <lineage>
        <taxon>Bacteria</taxon>
        <taxon>Bacillati</taxon>
        <taxon>Actinomycetota</taxon>
        <taxon>Actinomycetes</taxon>
        <taxon>Kitasatosporales</taxon>
        <taxon>Streptomycetaceae</taxon>
        <taxon>Streptomyces</taxon>
    </lineage>
</organism>
<protein>
    <submittedName>
        <fullName evidence="7">ABC transporter permease subunit</fullName>
    </submittedName>
</protein>
<dbReference type="EMBL" id="QQNA01000002">
    <property type="protein sequence ID" value="RDG40014.1"/>
    <property type="molecule type" value="Genomic_DNA"/>
</dbReference>
<dbReference type="AlphaFoldDB" id="A0A370BIC5"/>
<evidence type="ECO:0000256" key="2">
    <source>
        <dbReference type="ARBA" id="ARBA00022692"/>
    </source>
</evidence>
<dbReference type="PROSITE" id="PS50928">
    <property type="entry name" value="ABC_TM1"/>
    <property type="match status" value="2"/>
</dbReference>
<dbReference type="CDD" id="cd06261">
    <property type="entry name" value="TM_PBP2"/>
    <property type="match status" value="2"/>
</dbReference>
<comment type="subcellular location">
    <subcellularLocation>
        <location evidence="5">Cell membrane</location>
        <topology evidence="5">Multi-pass membrane protein</topology>
    </subcellularLocation>
    <subcellularLocation>
        <location evidence="1">Membrane</location>
        <topology evidence="1">Multi-pass membrane protein</topology>
    </subcellularLocation>
</comment>
<feature type="transmembrane region" description="Helical" evidence="5">
    <location>
        <begin position="77"/>
        <end position="99"/>
    </location>
</feature>
<reference evidence="7 8" key="1">
    <citation type="submission" date="2018-07" db="EMBL/GenBank/DDBJ databases">
        <title>Streptomyces species from bats.</title>
        <authorList>
            <person name="Dunlap C."/>
        </authorList>
    </citation>
    <scope>NUCLEOTIDE SEQUENCE [LARGE SCALE GENOMIC DNA]</scope>
    <source>
        <strain evidence="7 8">AC230</strain>
    </source>
</reference>
<keyword evidence="4 5" id="KW-0472">Membrane</keyword>
<feature type="domain" description="ABC transmembrane type-1" evidence="6">
    <location>
        <begin position="73"/>
        <end position="267"/>
    </location>
</feature>
<feature type="transmembrane region" description="Helical" evidence="5">
    <location>
        <begin position="191"/>
        <end position="215"/>
    </location>
</feature>
<dbReference type="PANTHER" id="PTHR42744:SF1">
    <property type="entry name" value="BINDING-PROTEIN-DEPENDENT TRANSPORT SYSTEMS INNER MEMBRANE COMPONENT"/>
    <property type="match status" value="1"/>
</dbReference>
<feature type="transmembrane region" description="Helical" evidence="5">
    <location>
        <begin position="384"/>
        <end position="407"/>
    </location>
</feature>
<evidence type="ECO:0000313" key="7">
    <source>
        <dbReference type="EMBL" id="RDG40014.1"/>
    </source>
</evidence>
<keyword evidence="3 5" id="KW-1133">Transmembrane helix</keyword>
<feature type="transmembrane region" description="Helical" evidence="5">
    <location>
        <begin position="494"/>
        <end position="513"/>
    </location>
</feature>
<feature type="transmembrane region" description="Helical" evidence="5">
    <location>
        <begin position="111"/>
        <end position="135"/>
    </location>
</feature>
<feature type="domain" description="ABC transmembrane type-1" evidence="6">
    <location>
        <begin position="384"/>
        <end position="570"/>
    </location>
</feature>
<keyword evidence="5" id="KW-0813">Transport</keyword>
<dbReference type="Pfam" id="PF00528">
    <property type="entry name" value="BPD_transp_1"/>
    <property type="match status" value="2"/>
</dbReference>
<feature type="transmembrane region" description="Helical" evidence="5">
    <location>
        <begin position="249"/>
        <end position="268"/>
    </location>
</feature>
<evidence type="ECO:0000256" key="5">
    <source>
        <dbReference type="RuleBase" id="RU363032"/>
    </source>
</evidence>
<name>A0A370BIC5_9ACTN</name>
<dbReference type="InterPro" id="IPR000515">
    <property type="entry name" value="MetI-like"/>
</dbReference>
<comment type="similarity">
    <text evidence="5">Belongs to the binding-protein-dependent transport system permease family.</text>
</comment>
<dbReference type="OrthoDB" id="9806809at2"/>
<feature type="transmembrane region" description="Helical" evidence="5">
    <location>
        <begin position="26"/>
        <end position="44"/>
    </location>
</feature>
<dbReference type="SUPFAM" id="SSF161098">
    <property type="entry name" value="MetI-like"/>
    <property type="match status" value="2"/>
</dbReference>
<proteinExistence type="inferred from homology"/>